<dbReference type="PANTHER" id="PTHR14021">
    <property type="entry name" value="IRON-SULFUR CLUSTER CO-CHAPERONE PROTEIN HSCB"/>
    <property type="match status" value="1"/>
</dbReference>
<evidence type="ECO:0000313" key="4">
    <source>
        <dbReference type="EMBL" id="CAL7946069.1"/>
    </source>
</evidence>
<sequence length="251" mass="29408">MYLRRILPNLTKKCNVLYLNLVQQQQHVHLHYVEKNYNPSQILKNVLQYSNDSLLKCWNCNFMYKSDLFCSKCKVLQEPPENITFFDLMGIPASYDVKVTEIQNKYKELQKQLHPDKFGAKSNKEKELSEILSSLVNKAYSTLSHPLKRGLYMLELNNITISEETDNINAEFLMEIMEKNEEIDDAADDEEKIKKLVEKNGAVLNDLITQVADAFRQNDIKRAELLLIRMKYYDTINNRLKKLKHDLGIVE</sequence>
<proteinExistence type="inferred from homology"/>
<dbReference type="HAMAP" id="MF_00682">
    <property type="entry name" value="HscB"/>
    <property type="match status" value="1"/>
</dbReference>
<dbReference type="Pfam" id="PF07743">
    <property type="entry name" value="HSCB_C"/>
    <property type="match status" value="1"/>
</dbReference>
<dbReference type="PROSITE" id="PS50076">
    <property type="entry name" value="DNAJ_2"/>
    <property type="match status" value="1"/>
</dbReference>
<feature type="domain" description="J" evidence="3">
    <location>
        <begin position="84"/>
        <end position="156"/>
    </location>
</feature>
<dbReference type="EMBL" id="CAXAJV020001294">
    <property type="protein sequence ID" value="CAL7946069.1"/>
    <property type="molecule type" value="Genomic_DNA"/>
</dbReference>
<dbReference type="Gene3D" id="1.20.1280.20">
    <property type="entry name" value="HscB, C-terminal domain"/>
    <property type="match status" value="1"/>
</dbReference>
<name>A0ABP1NYG4_XYLVO</name>
<protein>
    <recommendedName>
        <fullName evidence="3">J domain-containing protein</fullName>
    </recommendedName>
</protein>
<gene>
    <name evidence="4" type="ORF">XYLVIOL_LOCUS7576</name>
</gene>
<dbReference type="SUPFAM" id="SSF47144">
    <property type="entry name" value="HSC20 (HSCB), C-terminal oligomerisation domain"/>
    <property type="match status" value="1"/>
</dbReference>
<dbReference type="InterPro" id="IPR004640">
    <property type="entry name" value="HscB"/>
</dbReference>
<dbReference type="NCBIfam" id="TIGR00714">
    <property type="entry name" value="hscB"/>
    <property type="match status" value="1"/>
</dbReference>
<dbReference type="InterPro" id="IPR001623">
    <property type="entry name" value="DnaJ_domain"/>
</dbReference>
<dbReference type="CDD" id="cd06257">
    <property type="entry name" value="DnaJ"/>
    <property type="match status" value="1"/>
</dbReference>
<comment type="similarity">
    <text evidence="1">Belongs to the HscB family.</text>
</comment>
<dbReference type="SUPFAM" id="SSF46565">
    <property type="entry name" value="Chaperone J-domain"/>
    <property type="match status" value="1"/>
</dbReference>
<evidence type="ECO:0000256" key="1">
    <source>
        <dbReference type="ARBA" id="ARBA00010476"/>
    </source>
</evidence>
<reference evidence="4 5" key="1">
    <citation type="submission" date="2024-08" db="EMBL/GenBank/DDBJ databases">
        <authorList>
            <person name="Will J Nash"/>
            <person name="Angela Man"/>
            <person name="Seanna McTaggart"/>
            <person name="Kendall Baker"/>
            <person name="Tom Barker"/>
            <person name="Leah Catchpole"/>
            <person name="Alex Durrant"/>
            <person name="Karim Gharbi"/>
            <person name="Naomi Irish"/>
            <person name="Gemy Kaithakottil"/>
            <person name="Debby Ku"/>
            <person name="Aaliyah Providence"/>
            <person name="Felix Shaw"/>
            <person name="David Swarbreck"/>
            <person name="Chris Watkins"/>
            <person name="Ann M. McCartney"/>
            <person name="Giulio Formenti"/>
            <person name="Alice Mouton"/>
            <person name="Noel Vella"/>
            <person name="Bjorn M von Reumont"/>
            <person name="Adriana Vella"/>
            <person name="Wilfried Haerty"/>
        </authorList>
    </citation>
    <scope>NUCLEOTIDE SEQUENCE [LARGE SCALE GENOMIC DNA]</scope>
</reference>
<dbReference type="InterPro" id="IPR009073">
    <property type="entry name" value="HscB_oligo_C"/>
</dbReference>
<comment type="caution">
    <text evidence="4">The sequence shown here is derived from an EMBL/GenBank/DDBJ whole genome shotgun (WGS) entry which is preliminary data.</text>
</comment>
<accession>A0ABP1NYG4</accession>
<dbReference type="Gene3D" id="1.10.287.110">
    <property type="entry name" value="DnaJ domain"/>
    <property type="match status" value="1"/>
</dbReference>
<dbReference type="Proteomes" id="UP001642520">
    <property type="component" value="Unassembled WGS sequence"/>
</dbReference>
<organism evidence="4 5">
    <name type="scientific">Xylocopa violacea</name>
    <name type="common">Violet carpenter bee</name>
    <name type="synonym">Apis violacea</name>
    <dbReference type="NCBI Taxonomy" id="135666"/>
    <lineage>
        <taxon>Eukaryota</taxon>
        <taxon>Metazoa</taxon>
        <taxon>Ecdysozoa</taxon>
        <taxon>Arthropoda</taxon>
        <taxon>Hexapoda</taxon>
        <taxon>Insecta</taxon>
        <taxon>Pterygota</taxon>
        <taxon>Neoptera</taxon>
        <taxon>Endopterygota</taxon>
        <taxon>Hymenoptera</taxon>
        <taxon>Apocrita</taxon>
        <taxon>Aculeata</taxon>
        <taxon>Apoidea</taxon>
        <taxon>Anthophila</taxon>
        <taxon>Apidae</taxon>
        <taxon>Xylocopa</taxon>
        <taxon>Xylocopa</taxon>
    </lineage>
</organism>
<evidence type="ECO:0000259" key="3">
    <source>
        <dbReference type="PROSITE" id="PS50076"/>
    </source>
</evidence>
<dbReference type="InterPro" id="IPR036869">
    <property type="entry name" value="J_dom_sf"/>
</dbReference>
<dbReference type="InterPro" id="IPR036386">
    <property type="entry name" value="HscB_C_sf"/>
</dbReference>
<evidence type="ECO:0000313" key="5">
    <source>
        <dbReference type="Proteomes" id="UP001642520"/>
    </source>
</evidence>
<dbReference type="PANTHER" id="PTHR14021:SF15">
    <property type="entry name" value="IRON-SULFUR CLUSTER CO-CHAPERONE PROTEIN HSCB"/>
    <property type="match status" value="1"/>
</dbReference>
<dbReference type="Pfam" id="PF00226">
    <property type="entry name" value="DnaJ"/>
    <property type="match status" value="1"/>
</dbReference>
<dbReference type="SMART" id="SM00271">
    <property type="entry name" value="DnaJ"/>
    <property type="match status" value="1"/>
</dbReference>
<evidence type="ECO:0000256" key="2">
    <source>
        <dbReference type="ARBA" id="ARBA00023186"/>
    </source>
</evidence>
<keyword evidence="5" id="KW-1185">Reference proteome</keyword>
<keyword evidence="2" id="KW-0143">Chaperone</keyword>